<evidence type="ECO:0000313" key="2">
    <source>
        <dbReference type="EMBL" id="RIX28594.1"/>
    </source>
</evidence>
<dbReference type="PANTHER" id="PTHR42951:SF14">
    <property type="entry name" value="METALLO-BETA-LACTAMASE SUPERFAMILY PROTEIN"/>
    <property type="match status" value="1"/>
</dbReference>
<feature type="domain" description="Metallo-beta-lactamase" evidence="1">
    <location>
        <begin position="15"/>
        <end position="224"/>
    </location>
</feature>
<dbReference type="Proteomes" id="UP000265742">
    <property type="component" value="Unassembled WGS sequence"/>
</dbReference>
<keyword evidence="3" id="KW-1185">Reference proteome</keyword>
<evidence type="ECO:0000259" key="1">
    <source>
        <dbReference type="SMART" id="SM00849"/>
    </source>
</evidence>
<gene>
    <name evidence="2" type="ORF">D1781_14380</name>
</gene>
<dbReference type="CDD" id="cd07721">
    <property type="entry name" value="yflN-like_MBL-fold"/>
    <property type="match status" value="1"/>
</dbReference>
<dbReference type="RefSeq" id="WP_119482904.1">
    <property type="nucleotide sequence ID" value="NZ_QXTG01000002.1"/>
</dbReference>
<comment type="caution">
    <text evidence="2">The sequence shown here is derived from an EMBL/GenBank/DDBJ whole genome shotgun (WGS) entry which is preliminary data.</text>
</comment>
<dbReference type="PANTHER" id="PTHR42951">
    <property type="entry name" value="METALLO-BETA-LACTAMASE DOMAIN-CONTAINING"/>
    <property type="match status" value="1"/>
</dbReference>
<dbReference type="SMART" id="SM00849">
    <property type="entry name" value="Lactamase_B"/>
    <property type="match status" value="1"/>
</dbReference>
<dbReference type="EMBL" id="QXTG01000002">
    <property type="protein sequence ID" value="RIX28594.1"/>
    <property type="molecule type" value="Genomic_DNA"/>
</dbReference>
<proteinExistence type="predicted"/>
<dbReference type="Pfam" id="PF00753">
    <property type="entry name" value="Lactamase_B"/>
    <property type="match status" value="1"/>
</dbReference>
<accession>A0A3A1U6P1</accession>
<organism evidence="2 3">
    <name type="scientific">Amnibacterium setariae</name>
    <dbReference type="NCBI Taxonomy" id="2306585"/>
    <lineage>
        <taxon>Bacteria</taxon>
        <taxon>Bacillati</taxon>
        <taxon>Actinomycetota</taxon>
        <taxon>Actinomycetes</taxon>
        <taxon>Micrococcales</taxon>
        <taxon>Microbacteriaceae</taxon>
        <taxon>Amnibacterium</taxon>
    </lineage>
</organism>
<keyword evidence="2" id="KW-0378">Hydrolase</keyword>
<evidence type="ECO:0000313" key="3">
    <source>
        <dbReference type="Proteomes" id="UP000265742"/>
    </source>
</evidence>
<dbReference type="GO" id="GO:0016787">
    <property type="term" value="F:hydrolase activity"/>
    <property type="evidence" value="ECO:0007669"/>
    <property type="project" value="UniProtKB-KW"/>
</dbReference>
<name>A0A3A1U6P1_9MICO</name>
<dbReference type="InterPro" id="IPR001279">
    <property type="entry name" value="Metallo-B-lactamas"/>
</dbReference>
<dbReference type="OrthoDB" id="2971563at2"/>
<dbReference type="AlphaFoldDB" id="A0A3A1U6P1"/>
<dbReference type="SUPFAM" id="SSF56281">
    <property type="entry name" value="Metallo-hydrolase/oxidoreductase"/>
    <property type="match status" value="1"/>
</dbReference>
<protein>
    <submittedName>
        <fullName evidence="2">MBL fold metallo-hydrolase</fullName>
    </submittedName>
</protein>
<sequence length="251" mass="26480">MEQVTRDVFMVRGTAVNQVLLREGRDLTLIDAGYPRDAARIVAAIERIGHRLDDVRAVLVTHAHVDHVGGLPALLARRSVPVLAHPREVPNARGDVHEQAAPRDVVLRSLSPRGIGWLASIVRAGGSAHVRVPTVVPFPRSGALDVPGRPTPVLSAGHTSGHTAYLLAAEGMLATGDALVTGHPLLPWRGPQLLPELFANDPSGALDALTELAGQPADIVLPGHGAIWRGDLREAADLARAAAPRSTARAD</sequence>
<dbReference type="InterPro" id="IPR050855">
    <property type="entry name" value="NDM-1-like"/>
</dbReference>
<reference evidence="3" key="1">
    <citation type="submission" date="2018-09" db="EMBL/GenBank/DDBJ databases">
        <authorList>
            <person name="Kim I."/>
        </authorList>
    </citation>
    <scope>NUCLEOTIDE SEQUENCE [LARGE SCALE GENOMIC DNA]</scope>
    <source>
        <strain evidence="3">DD4a</strain>
    </source>
</reference>
<dbReference type="Gene3D" id="3.60.15.10">
    <property type="entry name" value="Ribonuclease Z/Hydroxyacylglutathione hydrolase-like"/>
    <property type="match status" value="1"/>
</dbReference>
<dbReference type="InterPro" id="IPR036866">
    <property type="entry name" value="RibonucZ/Hydroxyglut_hydro"/>
</dbReference>